<keyword evidence="1" id="KW-0596">Phosphopantetheine</keyword>
<dbReference type="InterPro" id="IPR036291">
    <property type="entry name" value="NAD(P)-bd_dom_sf"/>
</dbReference>
<dbReference type="PROSITE" id="PS50075">
    <property type="entry name" value="CARRIER"/>
    <property type="match status" value="1"/>
</dbReference>
<evidence type="ECO:0000256" key="2">
    <source>
        <dbReference type="ARBA" id="ARBA00022553"/>
    </source>
</evidence>
<dbReference type="SUPFAM" id="SSF47336">
    <property type="entry name" value="ACP-like"/>
    <property type="match status" value="1"/>
</dbReference>
<dbReference type="Pfam" id="PF23562">
    <property type="entry name" value="AMP-binding_C_3"/>
    <property type="match status" value="1"/>
</dbReference>
<dbReference type="PANTHER" id="PTHR43439:SF2">
    <property type="entry name" value="ENZYME, PUTATIVE (JCVI)-RELATED"/>
    <property type="match status" value="1"/>
</dbReference>
<dbReference type="Gene3D" id="3.40.50.720">
    <property type="entry name" value="NAD(P)-binding Rossmann-like Domain"/>
    <property type="match status" value="1"/>
</dbReference>
<dbReference type="InterPro" id="IPR020806">
    <property type="entry name" value="PKS_PP-bd"/>
</dbReference>
<evidence type="ECO:0000313" key="4">
    <source>
        <dbReference type="EMBL" id="KAF4618257.1"/>
    </source>
</evidence>
<dbReference type="InterPro" id="IPR051414">
    <property type="entry name" value="Adenylate-forming_Reductase"/>
</dbReference>
<name>A0A8H4QVP0_9AGAR</name>
<reference evidence="4 5" key="1">
    <citation type="submission" date="2019-12" db="EMBL/GenBank/DDBJ databases">
        <authorList>
            <person name="Floudas D."/>
            <person name="Bentzer J."/>
            <person name="Ahren D."/>
            <person name="Johansson T."/>
            <person name="Persson P."/>
            <person name="Tunlid A."/>
        </authorList>
    </citation>
    <scope>NUCLEOTIDE SEQUENCE [LARGE SCALE GENOMIC DNA]</scope>
    <source>
        <strain evidence="4 5">CBS 102.39</strain>
    </source>
</reference>
<dbReference type="Gene3D" id="3.40.50.12780">
    <property type="entry name" value="N-terminal domain of ligase-like"/>
    <property type="match status" value="1"/>
</dbReference>
<proteinExistence type="predicted"/>
<dbReference type="Proteomes" id="UP000521872">
    <property type="component" value="Unassembled WGS sequence"/>
</dbReference>
<comment type="caution">
    <text evidence="4">The sequence shown here is derived from an EMBL/GenBank/DDBJ whole genome shotgun (WGS) entry which is preliminary data.</text>
</comment>
<dbReference type="EMBL" id="JAACJL010000018">
    <property type="protein sequence ID" value="KAF4618257.1"/>
    <property type="molecule type" value="Genomic_DNA"/>
</dbReference>
<feature type="domain" description="Carrier" evidence="3">
    <location>
        <begin position="585"/>
        <end position="666"/>
    </location>
</feature>
<dbReference type="SUPFAM" id="SSF51735">
    <property type="entry name" value="NAD(P)-binding Rossmann-fold domains"/>
    <property type="match status" value="1"/>
</dbReference>
<dbReference type="InterPro" id="IPR000873">
    <property type="entry name" value="AMP-dep_synth/lig_dom"/>
</dbReference>
<dbReference type="SUPFAM" id="SSF56801">
    <property type="entry name" value="Acetyl-CoA synthetase-like"/>
    <property type="match status" value="1"/>
</dbReference>
<dbReference type="PANTHER" id="PTHR43439">
    <property type="entry name" value="PHENYLACETATE-COENZYME A LIGASE"/>
    <property type="match status" value="1"/>
</dbReference>
<evidence type="ECO:0000313" key="5">
    <source>
        <dbReference type="Proteomes" id="UP000521872"/>
    </source>
</evidence>
<gene>
    <name evidence="4" type="ORF">D9613_011604</name>
</gene>
<dbReference type="GO" id="GO:0031177">
    <property type="term" value="F:phosphopantetheine binding"/>
    <property type="evidence" value="ECO:0007669"/>
    <property type="project" value="InterPro"/>
</dbReference>
<dbReference type="AlphaFoldDB" id="A0A8H4QVP0"/>
<dbReference type="Gene3D" id="1.10.1200.10">
    <property type="entry name" value="ACP-like"/>
    <property type="match status" value="1"/>
</dbReference>
<keyword evidence="5" id="KW-1185">Reference proteome</keyword>
<evidence type="ECO:0000256" key="1">
    <source>
        <dbReference type="ARBA" id="ARBA00022450"/>
    </source>
</evidence>
<accession>A0A8H4QVP0</accession>
<dbReference type="InterPro" id="IPR042099">
    <property type="entry name" value="ANL_N_sf"/>
</dbReference>
<keyword evidence="2" id="KW-0597">Phosphoprotein</keyword>
<sequence length="1112" mass="122559">MNSLQIFADVPPTQALVSKTFSPPPLDGSLLLPELCDWHRQRSPNHPLFVYALQNGERCPITWTEAAKAMYYGARLVRDIMGWTPGQKNTRVIGILAASETVSYYTLIMSIMRAGYTAFPISTRNSSAAVAHLINKAGVEHVFLGREQAMIDLKDQVLEELNAQNPAHPLPAFSPIPVFDDLYSPYSAMYDSDGSDLPFEKKDLDDVAMYIHSSGTTNFPKPIPWTHSHLLRFAMLPYFGERDLTGVSISLHGVPMFHSMGTTQICWTIATGMVVNAFEPRTPSTVPIGKNIVEGAMACHSDLVLCVPSIIEEWVRNPYYVRYLAKTSGILFGGGPLSKSAGDLLISQGAQLFTLYGLTEVGTLTTILPRKMDPDWHLFSFSKALNIEMVPQGDGLYECVVLANSVYHPAVVNTSRNGVDGYATSDLFTADPERPGLWKMHGRKDDQIIHSTGEKTNPGPLENILNTDPYIRSSVIFGRGQFHAGVIIDPKPEFSVEAEDKSQCQDFVERIWPTIQRMNKFAPQHSRIFKEMVMISKPCKPFQYTAKNTPRRHFIIRTYDEEIESLYAEAENSRSVSDIPPPSRWEGSPLLSFVRAVVTQVLPREVEDTDDIFQHGCDSLQATWIRNTIVKVVKDSTDVETSGIGSNIVYEYPTVSSLAAFLRRLVAGKQGVTGIDVVARATEMHAMVEKYTVNEFPIQSRQTVKVEDVSPSGGDVVLVTGTTGGLGTYLLAELISNPMVSRVYALNRGKDSFDLRERQVKALTQRGVDPQSVMDSDKLVLLAADTSAPLLGLREEEYEEIRSSLTHIIHNAWPVDFNLSLASFEPSVLGLRNLVELALSSSHPTPPTFVFASTIGMLQNLNSTPEKAIPETPIEAEVAVGNGYTEGKWVSEEILRYTSTHTDLNSIVVRVGQLSGGSNGSWNVAEWLPSLIQSAQVVGCLPSEDEDVDWIPPHTAAKAMIDYRCAGSSGTSSVVHLVHPRPVSWAKLAYVAAKELSVPLVSYEKWLGKLENIGIHDRDTAGMSVESLKAIPALRLLGFYRAIGANLQKNGNAFGLPRLSCENAIKLSPTLANGVSPLGEKDVKSWLKFWTDIGYVKSKPHLNTLSFAVSIF</sequence>
<dbReference type="Pfam" id="PF07993">
    <property type="entry name" value="NAD_binding_4"/>
    <property type="match status" value="1"/>
</dbReference>
<dbReference type="InterPro" id="IPR036736">
    <property type="entry name" value="ACP-like_sf"/>
</dbReference>
<dbReference type="InterPro" id="IPR009081">
    <property type="entry name" value="PP-bd_ACP"/>
</dbReference>
<dbReference type="InterPro" id="IPR013120">
    <property type="entry name" value="FAR_NAD-bd"/>
</dbReference>
<protein>
    <recommendedName>
        <fullName evidence="3">Carrier domain-containing protein</fullName>
    </recommendedName>
</protein>
<evidence type="ECO:0000259" key="3">
    <source>
        <dbReference type="PROSITE" id="PS50075"/>
    </source>
</evidence>
<dbReference type="SMART" id="SM00823">
    <property type="entry name" value="PKS_PP"/>
    <property type="match status" value="1"/>
</dbReference>
<dbReference type="Pfam" id="PF00501">
    <property type="entry name" value="AMP-binding"/>
    <property type="match status" value="1"/>
</dbReference>
<organism evidence="4 5">
    <name type="scientific">Agrocybe pediades</name>
    <dbReference type="NCBI Taxonomy" id="84607"/>
    <lineage>
        <taxon>Eukaryota</taxon>
        <taxon>Fungi</taxon>
        <taxon>Dikarya</taxon>
        <taxon>Basidiomycota</taxon>
        <taxon>Agaricomycotina</taxon>
        <taxon>Agaricomycetes</taxon>
        <taxon>Agaricomycetidae</taxon>
        <taxon>Agaricales</taxon>
        <taxon>Agaricineae</taxon>
        <taxon>Strophariaceae</taxon>
        <taxon>Agrocybe</taxon>
    </lineage>
</organism>